<keyword evidence="2" id="KW-1185">Reference proteome</keyword>
<comment type="caution">
    <text evidence="1">The sequence shown here is derived from an EMBL/GenBank/DDBJ whole genome shotgun (WGS) entry which is preliminary data.</text>
</comment>
<gene>
    <name evidence="1" type="ORF">BJ138DRAFT_1146542</name>
</gene>
<proteinExistence type="predicted"/>
<protein>
    <submittedName>
        <fullName evidence="1">Uncharacterized protein</fullName>
    </submittedName>
</protein>
<sequence>MEFVNDIAVISKAERHHGRTLINFKLVSLFLHTHSAHIDHGVPGEKQKLRQVPGLTHRDIRLALKIEKLHQQYIEDGRAAPYIGQKDGMLRRNQSLHVLKRRYGSDGWAGAAGSVPPFQNLIDHMKAGGEWDPRFSVSPDILKDVEKPRSKPT</sequence>
<evidence type="ECO:0000313" key="1">
    <source>
        <dbReference type="EMBL" id="KAH7913284.1"/>
    </source>
</evidence>
<dbReference type="Proteomes" id="UP000790377">
    <property type="component" value="Unassembled WGS sequence"/>
</dbReference>
<name>A0ACB8AIT3_9AGAM</name>
<dbReference type="EMBL" id="MU267634">
    <property type="protein sequence ID" value="KAH7913284.1"/>
    <property type="molecule type" value="Genomic_DNA"/>
</dbReference>
<reference evidence="1" key="1">
    <citation type="journal article" date="2021" name="New Phytol.">
        <title>Evolutionary innovations through gain and loss of genes in the ectomycorrhizal Boletales.</title>
        <authorList>
            <person name="Wu G."/>
            <person name="Miyauchi S."/>
            <person name="Morin E."/>
            <person name="Kuo A."/>
            <person name="Drula E."/>
            <person name="Varga T."/>
            <person name="Kohler A."/>
            <person name="Feng B."/>
            <person name="Cao Y."/>
            <person name="Lipzen A."/>
            <person name="Daum C."/>
            <person name="Hundley H."/>
            <person name="Pangilinan J."/>
            <person name="Johnson J."/>
            <person name="Barry K."/>
            <person name="LaButti K."/>
            <person name="Ng V."/>
            <person name="Ahrendt S."/>
            <person name="Min B."/>
            <person name="Choi I.G."/>
            <person name="Park H."/>
            <person name="Plett J.M."/>
            <person name="Magnuson J."/>
            <person name="Spatafora J.W."/>
            <person name="Nagy L.G."/>
            <person name="Henrissat B."/>
            <person name="Grigoriev I.V."/>
            <person name="Yang Z.L."/>
            <person name="Xu J."/>
            <person name="Martin F.M."/>
        </authorList>
    </citation>
    <scope>NUCLEOTIDE SEQUENCE</scope>
    <source>
        <strain evidence="1">ATCC 28755</strain>
    </source>
</reference>
<organism evidence="1 2">
    <name type="scientific">Hygrophoropsis aurantiaca</name>
    <dbReference type="NCBI Taxonomy" id="72124"/>
    <lineage>
        <taxon>Eukaryota</taxon>
        <taxon>Fungi</taxon>
        <taxon>Dikarya</taxon>
        <taxon>Basidiomycota</taxon>
        <taxon>Agaricomycotina</taxon>
        <taxon>Agaricomycetes</taxon>
        <taxon>Agaricomycetidae</taxon>
        <taxon>Boletales</taxon>
        <taxon>Coniophorineae</taxon>
        <taxon>Hygrophoropsidaceae</taxon>
        <taxon>Hygrophoropsis</taxon>
    </lineage>
</organism>
<evidence type="ECO:0000313" key="2">
    <source>
        <dbReference type="Proteomes" id="UP000790377"/>
    </source>
</evidence>
<accession>A0ACB8AIT3</accession>